<keyword evidence="4" id="KW-1185">Reference proteome</keyword>
<reference evidence="3" key="2">
    <citation type="submission" date="2023-01" db="EMBL/GenBank/DDBJ databases">
        <authorList>
            <person name="Sun Q."/>
            <person name="Evtushenko L."/>
        </authorList>
    </citation>
    <scope>NUCLEOTIDE SEQUENCE</scope>
    <source>
        <strain evidence="3">VKM B-2935</strain>
    </source>
</reference>
<proteinExistence type="predicted"/>
<evidence type="ECO:0000256" key="1">
    <source>
        <dbReference type="SAM" id="MobiDB-lite"/>
    </source>
</evidence>
<name>A0A9W6NHA2_9PSED</name>
<feature type="compositionally biased region" description="Polar residues" evidence="1">
    <location>
        <begin position="1"/>
        <end position="27"/>
    </location>
</feature>
<evidence type="ECO:0000313" key="4">
    <source>
        <dbReference type="Proteomes" id="UP001143328"/>
    </source>
</evidence>
<feature type="region of interest" description="Disordered" evidence="1">
    <location>
        <begin position="1"/>
        <end position="32"/>
    </location>
</feature>
<feature type="region of interest" description="Disordered" evidence="1">
    <location>
        <begin position="192"/>
        <end position="211"/>
    </location>
</feature>
<protein>
    <recommendedName>
        <fullName evidence="2">DUF5610 domain-containing protein</fullName>
    </recommendedName>
</protein>
<accession>A0A9W6NHA2</accession>
<evidence type="ECO:0000259" key="2">
    <source>
        <dbReference type="Pfam" id="PF18433"/>
    </source>
</evidence>
<dbReference type="Pfam" id="PF18433">
    <property type="entry name" value="DUF5610"/>
    <property type="match status" value="1"/>
</dbReference>
<dbReference type="Proteomes" id="UP001143328">
    <property type="component" value="Unassembled WGS sequence"/>
</dbReference>
<sequence>MATSSAAFVPSNLRTGNVGNASTSSSGAVDPQKTLANRLADKLGLKPGELNGKASDFTPDKVSDRIVGFVGGVLKSKAADGADPAELQDMLDKMRKGVEDGFAEAKKILDGLGVLKGSVAADIEETFNKITAGLDKLAEAFGLPAAGSDTSTGEPTSITGDYSDRNYQAQAQSFNLDLTTLDGDKIHIEAANASSSDSTSSADGSSSSTKTMQVAGYSVQVDGDLSDEEMASLKDLFSKVSDISDKFYSGDLQGAFDQAVKLDINGTQLATMSLNMTTASVRATETYGSVAGGSKAGASNSALQDYAKSLVDGLQTASGLSDDPAKIMSNLLKGAFSLDDRFDQQDLDKAQTLNDRLLSGLKGLVTPQEQTTATASDV</sequence>
<comment type="caution">
    <text evidence="3">The sequence shown here is derived from an EMBL/GenBank/DDBJ whole genome shotgun (WGS) entry which is preliminary data.</text>
</comment>
<evidence type="ECO:0000313" key="3">
    <source>
        <dbReference type="EMBL" id="GLK90670.1"/>
    </source>
</evidence>
<dbReference type="EMBL" id="BSFN01000012">
    <property type="protein sequence ID" value="GLK90670.1"/>
    <property type="molecule type" value="Genomic_DNA"/>
</dbReference>
<dbReference type="Gene3D" id="1.10.132.90">
    <property type="match status" value="1"/>
</dbReference>
<feature type="domain" description="DUF5610" evidence="2">
    <location>
        <begin position="32"/>
        <end position="137"/>
    </location>
</feature>
<dbReference type="InterPro" id="IPR041651">
    <property type="entry name" value="DUF5610"/>
</dbReference>
<gene>
    <name evidence="3" type="ORF">GCM10017655_37340</name>
</gene>
<dbReference type="AlphaFoldDB" id="A0A9W6NHA2"/>
<organism evidence="3 4">
    <name type="scientific">Pseudomonas turukhanskensis</name>
    <dbReference type="NCBI Taxonomy" id="1806536"/>
    <lineage>
        <taxon>Bacteria</taxon>
        <taxon>Pseudomonadati</taxon>
        <taxon>Pseudomonadota</taxon>
        <taxon>Gammaproteobacteria</taxon>
        <taxon>Pseudomonadales</taxon>
        <taxon>Pseudomonadaceae</taxon>
        <taxon>Pseudomonas</taxon>
    </lineage>
</organism>
<feature type="compositionally biased region" description="Low complexity" evidence="1">
    <location>
        <begin position="193"/>
        <end position="209"/>
    </location>
</feature>
<reference evidence="3" key="1">
    <citation type="journal article" date="2014" name="Int. J. Syst. Evol. Microbiol.">
        <title>Complete genome sequence of Corynebacterium casei LMG S-19264T (=DSM 44701T), isolated from a smear-ripened cheese.</title>
        <authorList>
            <consortium name="US DOE Joint Genome Institute (JGI-PGF)"/>
            <person name="Walter F."/>
            <person name="Albersmeier A."/>
            <person name="Kalinowski J."/>
            <person name="Ruckert C."/>
        </authorList>
    </citation>
    <scope>NUCLEOTIDE SEQUENCE</scope>
    <source>
        <strain evidence="3">VKM B-2935</strain>
    </source>
</reference>
<dbReference type="RefSeq" id="WP_271196853.1">
    <property type="nucleotide sequence ID" value="NZ_BSFN01000012.1"/>
</dbReference>